<dbReference type="GO" id="GO:0051959">
    <property type="term" value="F:dynein light intermediate chain binding"/>
    <property type="evidence" value="ECO:0007669"/>
    <property type="project" value="InterPro"/>
</dbReference>
<dbReference type="InterPro" id="IPR042219">
    <property type="entry name" value="AAA_lid_11_sf"/>
</dbReference>
<dbReference type="GO" id="GO:0007018">
    <property type="term" value="P:microtubule-based movement"/>
    <property type="evidence" value="ECO:0007669"/>
    <property type="project" value="InterPro"/>
</dbReference>
<keyword evidence="3" id="KW-1185">Reference proteome</keyword>
<evidence type="ECO:0000313" key="2">
    <source>
        <dbReference type="EnsemblMetazoa" id="SMAR013486-PA"/>
    </source>
</evidence>
<dbReference type="GO" id="GO:0030286">
    <property type="term" value="C:dynein complex"/>
    <property type="evidence" value="ECO:0007669"/>
    <property type="project" value="InterPro"/>
</dbReference>
<protein>
    <recommendedName>
        <fullName evidence="1">Dynein heavy chain AAA lid domain-containing protein</fullName>
    </recommendedName>
</protein>
<dbReference type="Gene3D" id="1.10.8.720">
    <property type="entry name" value="Region D6 of dynein motor"/>
    <property type="match status" value="1"/>
</dbReference>
<reference evidence="3" key="1">
    <citation type="submission" date="2011-05" db="EMBL/GenBank/DDBJ databases">
        <authorList>
            <person name="Richards S.R."/>
            <person name="Qu J."/>
            <person name="Jiang H."/>
            <person name="Jhangiani S.N."/>
            <person name="Agravi P."/>
            <person name="Goodspeed R."/>
            <person name="Gross S."/>
            <person name="Mandapat C."/>
            <person name="Jackson L."/>
            <person name="Mathew T."/>
            <person name="Pu L."/>
            <person name="Thornton R."/>
            <person name="Saada N."/>
            <person name="Wilczek-Boney K.B."/>
            <person name="Lee S."/>
            <person name="Kovar C."/>
            <person name="Wu Y."/>
            <person name="Scherer S.E."/>
            <person name="Worley K.C."/>
            <person name="Muzny D.M."/>
            <person name="Gibbs R."/>
        </authorList>
    </citation>
    <scope>NUCLEOTIDE SEQUENCE</scope>
    <source>
        <strain evidence="3">Brora</strain>
    </source>
</reference>
<evidence type="ECO:0000313" key="3">
    <source>
        <dbReference type="Proteomes" id="UP000014500"/>
    </source>
</evidence>
<dbReference type="PANTHER" id="PTHR22878">
    <property type="entry name" value="DYNEIN HEAVY CHAIN 6, AXONEMAL-LIKE-RELATED"/>
    <property type="match status" value="1"/>
</dbReference>
<proteinExistence type="predicted"/>
<dbReference type="EMBL" id="JH432148">
    <property type="status" value="NOT_ANNOTATED_CDS"/>
    <property type="molecule type" value="Genomic_DNA"/>
</dbReference>
<dbReference type="eggNOG" id="KOG3595">
    <property type="taxonomic scope" value="Eukaryota"/>
</dbReference>
<dbReference type="EnsemblMetazoa" id="SMAR013486-RA">
    <property type="protein sequence ID" value="SMAR013486-PA"/>
    <property type="gene ID" value="SMAR013486"/>
</dbReference>
<dbReference type="STRING" id="126957.T1JI05"/>
<reference evidence="2" key="2">
    <citation type="submission" date="2015-02" db="UniProtKB">
        <authorList>
            <consortium name="EnsemblMetazoa"/>
        </authorList>
    </citation>
    <scope>IDENTIFICATION</scope>
</reference>
<dbReference type="InterPro" id="IPR026983">
    <property type="entry name" value="DHC"/>
</dbReference>
<dbReference type="PANTHER" id="PTHR22878:SF70">
    <property type="entry name" value="DYNEIN HEAVY CHAIN 2, AXONEMAL"/>
    <property type="match status" value="1"/>
</dbReference>
<dbReference type="Proteomes" id="UP000014500">
    <property type="component" value="Unassembled WGS sequence"/>
</dbReference>
<dbReference type="PhylomeDB" id="T1JI05"/>
<sequence>MEADMEKICQEQTPETANIDFRLWLTIASKLAHNWLTIYPADFFSISILKKQRQDDERTAQRIKSQHRSRLHSYSSDPILNPEFFDGCNQEKPFRKLLYALVVERKGFGAIGWNIPYQFNETDLRISTENLPWTTVSYDDGI</sequence>
<evidence type="ECO:0000259" key="1">
    <source>
        <dbReference type="Pfam" id="PF18198"/>
    </source>
</evidence>
<accession>T1JI05</accession>
<dbReference type="AlphaFoldDB" id="T1JI05"/>
<dbReference type="Pfam" id="PF18198">
    <property type="entry name" value="AAA_lid_11"/>
    <property type="match status" value="1"/>
</dbReference>
<feature type="domain" description="Dynein heavy chain AAA lid" evidence="1">
    <location>
        <begin position="98"/>
        <end position="131"/>
    </location>
</feature>
<dbReference type="HOGENOM" id="CLU_1818236_0_0_1"/>
<dbReference type="GO" id="GO:0045505">
    <property type="term" value="F:dynein intermediate chain binding"/>
    <property type="evidence" value="ECO:0007669"/>
    <property type="project" value="InterPro"/>
</dbReference>
<dbReference type="InterPro" id="IPR041658">
    <property type="entry name" value="AAA_lid_11"/>
</dbReference>
<organism evidence="2 3">
    <name type="scientific">Strigamia maritima</name>
    <name type="common">European centipede</name>
    <name type="synonym">Geophilus maritimus</name>
    <dbReference type="NCBI Taxonomy" id="126957"/>
    <lineage>
        <taxon>Eukaryota</taxon>
        <taxon>Metazoa</taxon>
        <taxon>Ecdysozoa</taxon>
        <taxon>Arthropoda</taxon>
        <taxon>Myriapoda</taxon>
        <taxon>Chilopoda</taxon>
        <taxon>Pleurostigmophora</taxon>
        <taxon>Geophilomorpha</taxon>
        <taxon>Linotaeniidae</taxon>
        <taxon>Strigamia</taxon>
    </lineage>
</organism>
<name>T1JI05_STRMM</name>